<keyword evidence="2" id="KW-0548">Nucleotidyltransferase</keyword>
<comment type="caution">
    <text evidence="2">The sequence shown here is derived from an EMBL/GenBank/DDBJ whole genome shotgun (WGS) entry which is preliminary data.</text>
</comment>
<dbReference type="SUPFAM" id="SSF56672">
    <property type="entry name" value="DNA/RNA polymerases"/>
    <property type="match status" value="1"/>
</dbReference>
<protein>
    <submittedName>
        <fullName evidence="2">RNA-directed DNA polymerase, eukaryota</fullName>
    </submittedName>
</protein>
<dbReference type="Proteomes" id="UP001151760">
    <property type="component" value="Unassembled WGS sequence"/>
</dbReference>
<evidence type="ECO:0000313" key="3">
    <source>
        <dbReference type="Proteomes" id="UP001151760"/>
    </source>
</evidence>
<organism evidence="2 3">
    <name type="scientific">Tanacetum coccineum</name>
    <dbReference type="NCBI Taxonomy" id="301880"/>
    <lineage>
        <taxon>Eukaryota</taxon>
        <taxon>Viridiplantae</taxon>
        <taxon>Streptophyta</taxon>
        <taxon>Embryophyta</taxon>
        <taxon>Tracheophyta</taxon>
        <taxon>Spermatophyta</taxon>
        <taxon>Magnoliopsida</taxon>
        <taxon>eudicotyledons</taxon>
        <taxon>Gunneridae</taxon>
        <taxon>Pentapetalae</taxon>
        <taxon>asterids</taxon>
        <taxon>campanulids</taxon>
        <taxon>Asterales</taxon>
        <taxon>Asteraceae</taxon>
        <taxon>Asteroideae</taxon>
        <taxon>Anthemideae</taxon>
        <taxon>Anthemidinae</taxon>
        <taxon>Tanacetum</taxon>
    </lineage>
</organism>
<feature type="domain" description="Reverse transcriptase" evidence="1">
    <location>
        <begin position="1"/>
        <end position="134"/>
    </location>
</feature>
<reference evidence="2" key="2">
    <citation type="submission" date="2022-01" db="EMBL/GenBank/DDBJ databases">
        <authorList>
            <person name="Yamashiro T."/>
            <person name="Shiraishi A."/>
            <person name="Satake H."/>
            <person name="Nakayama K."/>
        </authorList>
    </citation>
    <scope>NUCLEOTIDE SEQUENCE</scope>
</reference>
<dbReference type="EMBL" id="BQNB010015841">
    <property type="protein sequence ID" value="GJT44754.1"/>
    <property type="molecule type" value="Genomic_DNA"/>
</dbReference>
<dbReference type="PROSITE" id="PS50878">
    <property type="entry name" value="RT_POL"/>
    <property type="match status" value="1"/>
</dbReference>
<keyword evidence="3" id="KW-1185">Reference proteome</keyword>
<name>A0ABQ5E460_9ASTR</name>
<dbReference type="PANTHER" id="PTHR46890:SF50">
    <property type="entry name" value="RNA-DIRECTED DNA POLYMERASE, EUKARYOTA, REVERSE TRANSCRIPTASE ZINC-BINDING DOMAIN PROTEIN-RELATED"/>
    <property type="match status" value="1"/>
</dbReference>
<evidence type="ECO:0000259" key="1">
    <source>
        <dbReference type="PROSITE" id="PS50878"/>
    </source>
</evidence>
<reference evidence="2" key="1">
    <citation type="journal article" date="2022" name="Int. J. Mol. Sci.">
        <title>Draft Genome of Tanacetum Coccineum: Genomic Comparison of Closely Related Tanacetum-Family Plants.</title>
        <authorList>
            <person name="Yamashiro T."/>
            <person name="Shiraishi A."/>
            <person name="Nakayama K."/>
            <person name="Satake H."/>
        </authorList>
    </citation>
    <scope>NUCLEOTIDE SEQUENCE</scope>
</reference>
<sequence length="219" mass="24447">MDQVIFSSAMASILVNGSPTSEFPFFRGLKQGDPLASFLFILVMESLHLFVSRAVNEGVFKGIQLHESLMISHLFYADDVMFLGEWSDTNLKSLTNILKCFFLASGLKINFHKSQMLGIGVPPETIKPRLHSLRPGVLSFERLAGCRRKVSTLLPVVRKELGTVRILIDKEASVASNMGSSCVLLISPVRRLISGRSERQQCSDYIPCCYNWLNSHLPL</sequence>
<dbReference type="GO" id="GO:0003964">
    <property type="term" value="F:RNA-directed DNA polymerase activity"/>
    <property type="evidence" value="ECO:0007669"/>
    <property type="project" value="UniProtKB-KW"/>
</dbReference>
<dbReference type="InterPro" id="IPR043502">
    <property type="entry name" value="DNA/RNA_pol_sf"/>
</dbReference>
<accession>A0ABQ5E460</accession>
<keyword evidence="2" id="KW-0695">RNA-directed DNA polymerase</keyword>
<dbReference type="Pfam" id="PF00078">
    <property type="entry name" value="RVT_1"/>
    <property type="match status" value="1"/>
</dbReference>
<dbReference type="PANTHER" id="PTHR46890">
    <property type="entry name" value="NON-LTR RETROLELEMENT REVERSE TRANSCRIPTASE-LIKE PROTEIN-RELATED"/>
    <property type="match status" value="1"/>
</dbReference>
<gene>
    <name evidence="2" type="ORF">Tco_0953469</name>
</gene>
<evidence type="ECO:0000313" key="2">
    <source>
        <dbReference type="EMBL" id="GJT44754.1"/>
    </source>
</evidence>
<keyword evidence="2" id="KW-0808">Transferase</keyword>
<dbReference type="InterPro" id="IPR000477">
    <property type="entry name" value="RT_dom"/>
</dbReference>
<proteinExistence type="predicted"/>
<dbReference type="InterPro" id="IPR052343">
    <property type="entry name" value="Retrotransposon-Effector_Assoc"/>
</dbReference>